<keyword evidence="3" id="KW-1185">Reference proteome</keyword>
<comment type="caution">
    <text evidence="2">The sequence shown here is derived from an EMBL/GenBank/DDBJ whole genome shotgun (WGS) entry which is preliminary data.</text>
</comment>
<dbReference type="RefSeq" id="XP_020431698.1">
    <property type="nucleotide sequence ID" value="XM_020578463.1"/>
</dbReference>
<gene>
    <name evidence="2" type="ORF">PPL_07628</name>
</gene>
<dbReference type="GeneID" id="31363109"/>
<dbReference type="FunCoup" id="D3BGH7">
    <property type="interactions" value="805"/>
</dbReference>
<keyword evidence="1" id="KW-0175">Coiled coil</keyword>
<evidence type="ECO:0000313" key="2">
    <source>
        <dbReference type="EMBL" id="EFA79577.1"/>
    </source>
</evidence>
<sequence length="86" mass="10028">MFKNTVTLFCREATRKQAAKFNSNQATRKYQKSLEINARIKEEKKQLKQAKSDVIQDPLVIRAYKELEEEGYFSKTGAINPLKDQM</sequence>
<dbReference type="InParanoid" id="D3BGH7"/>
<dbReference type="EMBL" id="ADBJ01000034">
    <property type="protein sequence ID" value="EFA79577.1"/>
    <property type="molecule type" value="Genomic_DNA"/>
</dbReference>
<organism evidence="2 3">
    <name type="scientific">Heterostelium pallidum (strain ATCC 26659 / Pp 5 / PN500)</name>
    <name type="common">Cellular slime mold</name>
    <name type="synonym">Polysphondylium pallidum</name>
    <dbReference type="NCBI Taxonomy" id="670386"/>
    <lineage>
        <taxon>Eukaryota</taxon>
        <taxon>Amoebozoa</taxon>
        <taxon>Evosea</taxon>
        <taxon>Eumycetozoa</taxon>
        <taxon>Dictyostelia</taxon>
        <taxon>Acytosteliales</taxon>
        <taxon>Acytosteliaceae</taxon>
        <taxon>Heterostelium</taxon>
    </lineage>
</organism>
<dbReference type="AlphaFoldDB" id="D3BGH7"/>
<proteinExistence type="predicted"/>
<reference evidence="2 3" key="1">
    <citation type="journal article" date="2011" name="Genome Res.">
        <title>Phylogeny-wide analysis of social amoeba genomes highlights ancient origins for complex intercellular communication.</title>
        <authorList>
            <person name="Heidel A.J."/>
            <person name="Lawal H.M."/>
            <person name="Felder M."/>
            <person name="Schilde C."/>
            <person name="Helps N.R."/>
            <person name="Tunggal B."/>
            <person name="Rivero F."/>
            <person name="John U."/>
            <person name="Schleicher M."/>
            <person name="Eichinger L."/>
            <person name="Platzer M."/>
            <person name="Noegel A.A."/>
            <person name="Schaap P."/>
            <person name="Gloeckner G."/>
        </authorList>
    </citation>
    <scope>NUCLEOTIDE SEQUENCE [LARGE SCALE GENOMIC DNA]</scope>
    <source>
        <strain evidence="3">ATCC 26659 / Pp 5 / PN500</strain>
    </source>
</reference>
<feature type="coiled-coil region" evidence="1">
    <location>
        <begin position="30"/>
        <end position="57"/>
    </location>
</feature>
<evidence type="ECO:0000256" key="1">
    <source>
        <dbReference type="SAM" id="Coils"/>
    </source>
</evidence>
<protein>
    <submittedName>
        <fullName evidence="2">Uncharacterized protein</fullName>
    </submittedName>
</protein>
<dbReference type="OMA" id="FCREATR"/>
<accession>D3BGH7</accession>
<name>D3BGH7_HETP5</name>
<evidence type="ECO:0000313" key="3">
    <source>
        <dbReference type="Proteomes" id="UP000001396"/>
    </source>
</evidence>
<dbReference type="Proteomes" id="UP000001396">
    <property type="component" value="Unassembled WGS sequence"/>
</dbReference>